<gene>
    <name evidence="5" type="ORF">HYDPIDRAFT_29274</name>
</gene>
<evidence type="ECO:0000256" key="3">
    <source>
        <dbReference type="ARBA" id="ARBA00022807"/>
    </source>
</evidence>
<comment type="similarity">
    <text evidence="1">Belongs to the peptidase C14B family.</text>
</comment>
<dbReference type="InterPro" id="IPR029030">
    <property type="entry name" value="Caspase-like_dom_sf"/>
</dbReference>
<reference evidence="5 6" key="1">
    <citation type="submission" date="2014-04" db="EMBL/GenBank/DDBJ databases">
        <title>Evolutionary Origins and Diversification of the Mycorrhizal Mutualists.</title>
        <authorList>
            <consortium name="DOE Joint Genome Institute"/>
            <consortium name="Mycorrhizal Genomics Consortium"/>
            <person name="Kohler A."/>
            <person name="Kuo A."/>
            <person name="Nagy L.G."/>
            <person name="Floudas D."/>
            <person name="Copeland A."/>
            <person name="Barry K.W."/>
            <person name="Cichocki N."/>
            <person name="Veneault-Fourrey C."/>
            <person name="LaButti K."/>
            <person name="Lindquist E.A."/>
            <person name="Lipzen A."/>
            <person name="Lundell T."/>
            <person name="Morin E."/>
            <person name="Murat C."/>
            <person name="Riley R."/>
            <person name="Ohm R."/>
            <person name="Sun H."/>
            <person name="Tunlid A."/>
            <person name="Henrissat B."/>
            <person name="Grigoriev I.V."/>
            <person name="Hibbett D.S."/>
            <person name="Martin F."/>
        </authorList>
    </citation>
    <scope>NUCLEOTIDE SEQUENCE [LARGE SCALE GENOMIC DNA]</scope>
    <source>
        <strain evidence="5 6">MD-312</strain>
    </source>
</reference>
<accession>A0A0C9WEL8</accession>
<evidence type="ECO:0000313" key="5">
    <source>
        <dbReference type="EMBL" id="KIJ63462.1"/>
    </source>
</evidence>
<sequence>MRQLLPHTDLSFSKLGGRVRRFLWSVVHDDYFSVGLNLNLQHEISFSRPSSEKQNPELLGTAELHPPRLFALIIGINQYKSLNIRWLRGAVADANIIQDYLQNYLAVPSSQICNLRDSAATRAAIVQQIRALASDHRIQHGDPVLIYYAGHGSTIPTPVGWEAGGPNIQVLVPYDYDNREGGGVPAIEDRFLGRLLGNLASEKGDNITVIFDCCHSGSGTRTDEIDSSCLVRGIDIPGQLPKDLDQDVFVSAANQRATEVAGSFTHSGLRSHVFLAACGATETAQERDGRGFFTEALVEVLVNHGTKKLTYKSLLHQLKPLPGQNPQCEGVFQNRILFDSKAPSQDRVLFKICRLGDSEQYVMDAGAAHGITDDARFAVYRDRESALNVTPLGIATALRTDPYKTELRIAPGDSESQFSLPKEGFALQTRTGKGTCLHVHIERNKKFALVINALEEEVKKAFSPQRILFTAKEEADLDLTFEESGVVINLQDSAVTKYGLTRTHFVVEPTVEALYTAIHAAAHFYWHLRRKSNMPGLHKKISVEVTELVRSEEEFDDELNPVSQPVGQNLICENVVDLRIKEDAIYGFKITNNSNVPLYVSLFYFDNSDFSIMSYYQPPTGGGKIDQPLLPRSALAIGYGAGGGVPTRYFLRDGQDVDVGYLKLFLSREHVDLSHIPQQSPNSGDHRSAALAYPAEKNYLDWDTILIPVIQQRA</sequence>
<keyword evidence="3" id="KW-0378">Hydrolase</keyword>
<dbReference type="GO" id="GO:0004197">
    <property type="term" value="F:cysteine-type endopeptidase activity"/>
    <property type="evidence" value="ECO:0007669"/>
    <property type="project" value="InterPro"/>
</dbReference>
<dbReference type="PANTHER" id="PTHR48104:SF30">
    <property type="entry name" value="METACASPASE-1"/>
    <property type="match status" value="1"/>
</dbReference>
<dbReference type="InterPro" id="IPR011600">
    <property type="entry name" value="Pept_C14_caspase"/>
</dbReference>
<keyword evidence="3" id="KW-0645">Protease</keyword>
<dbReference type="GO" id="GO:0006915">
    <property type="term" value="P:apoptotic process"/>
    <property type="evidence" value="ECO:0007669"/>
    <property type="project" value="UniProtKB-KW"/>
</dbReference>
<dbReference type="SUPFAM" id="SSF52129">
    <property type="entry name" value="Caspase-like"/>
    <property type="match status" value="1"/>
</dbReference>
<evidence type="ECO:0000313" key="6">
    <source>
        <dbReference type="Proteomes" id="UP000053820"/>
    </source>
</evidence>
<dbReference type="Gene3D" id="3.40.50.1460">
    <property type="match status" value="1"/>
</dbReference>
<keyword evidence="2" id="KW-0053">Apoptosis</keyword>
<keyword evidence="3" id="KW-0788">Thiol protease</keyword>
<name>A0A0C9WEL8_9AGAM</name>
<dbReference type="EMBL" id="KN839850">
    <property type="protein sequence ID" value="KIJ63462.1"/>
    <property type="molecule type" value="Genomic_DNA"/>
</dbReference>
<protein>
    <recommendedName>
        <fullName evidence="4">Peptidase C14 caspase domain-containing protein</fullName>
    </recommendedName>
</protein>
<keyword evidence="6" id="KW-1185">Reference proteome</keyword>
<dbReference type="GO" id="GO:0005737">
    <property type="term" value="C:cytoplasm"/>
    <property type="evidence" value="ECO:0007669"/>
    <property type="project" value="TreeGrafter"/>
</dbReference>
<evidence type="ECO:0000259" key="4">
    <source>
        <dbReference type="Pfam" id="PF00656"/>
    </source>
</evidence>
<proteinExistence type="inferred from homology"/>
<dbReference type="Proteomes" id="UP000053820">
    <property type="component" value="Unassembled WGS sequence"/>
</dbReference>
<evidence type="ECO:0000256" key="2">
    <source>
        <dbReference type="ARBA" id="ARBA00022703"/>
    </source>
</evidence>
<dbReference type="InterPro" id="IPR050452">
    <property type="entry name" value="Metacaspase"/>
</dbReference>
<dbReference type="PANTHER" id="PTHR48104">
    <property type="entry name" value="METACASPASE-4"/>
    <property type="match status" value="1"/>
</dbReference>
<evidence type="ECO:0000256" key="1">
    <source>
        <dbReference type="ARBA" id="ARBA00009005"/>
    </source>
</evidence>
<dbReference type="AlphaFoldDB" id="A0A0C9WEL8"/>
<dbReference type="GO" id="GO:0006508">
    <property type="term" value="P:proteolysis"/>
    <property type="evidence" value="ECO:0007669"/>
    <property type="project" value="InterPro"/>
</dbReference>
<dbReference type="HOGENOM" id="CLU_011935_1_0_1"/>
<feature type="domain" description="Peptidase C14 caspase" evidence="4">
    <location>
        <begin position="70"/>
        <end position="317"/>
    </location>
</feature>
<dbReference type="Pfam" id="PF00656">
    <property type="entry name" value="Peptidase_C14"/>
    <property type="match status" value="1"/>
</dbReference>
<organism evidence="5 6">
    <name type="scientific">Hydnomerulius pinastri MD-312</name>
    <dbReference type="NCBI Taxonomy" id="994086"/>
    <lineage>
        <taxon>Eukaryota</taxon>
        <taxon>Fungi</taxon>
        <taxon>Dikarya</taxon>
        <taxon>Basidiomycota</taxon>
        <taxon>Agaricomycotina</taxon>
        <taxon>Agaricomycetes</taxon>
        <taxon>Agaricomycetidae</taxon>
        <taxon>Boletales</taxon>
        <taxon>Boletales incertae sedis</taxon>
        <taxon>Leucogyrophana</taxon>
    </lineage>
</organism>
<dbReference type="OrthoDB" id="3223806at2759"/>